<feature type="transmembrane region" description="Helical" evidence="6">
    <location>
        <begin position="245"/>
        <end position="263"/>
    </location>
</feature>
<evidence type="ECO:0000256" key="3">
    <source>
        <dbReference type="ARBA" id="ARBA00022692"/>
    </source>
</evidence>
<feature type="transmembrane region" description="Helical" evidence="6">
    <location>
        <begin position="361"/>
        <end position="381"/>
    </location>
</feature>
<dbReference type="Pfam" id="PF07690">
    <property type="entry name" value="MFS_1"/>
    <property type="match status" value="1"/>
</dbReference>
<feature type="transmembrane region" description="Helical" evidence="6">
    <location>
        <begin position="334"/>
        <end position="355"/>
    </location>
</feature>
<reference evidence="9" key="1">
    <citation type="journal article" date="2019" name="Int. J. Syst. Evol. Microbiol.">
        <title>The Global Catalogue of Microorganisms (GCM) 10K type strain sequencing project: providing services to taxonomists for standard genome sequencing and annotation.</title>
        <authorList>
            <consortium name="The Broad Institute Genomics Platform"/>
            <consortium name="The Broad Institute Genome Sequencing Center for Infectious Disease"/>
            <person name="Wu L."/>
            <person name="Ma J."/>
        </authorList>
    </citation>
    <scope>NUCLEOTIDE SEQUENCE [LARGE SCALE GENOMIC DNA]</scope>
    <source>
        <strain evidence="9">CGMCC 4.7608</strain>
    </source>
</reference>
<keyword evidence="9" id="KW-1185">Reference proteome</keyword>
<evidence type="ECO:0000256" key="5">
    <source>
        <dbReference type="ARBA" id="ARBA00023136"/>
    </source>
</evidence>
<comment type="caution">
    <text evidence="8">The sequence shown here is derived from an EMBL/GenBank/DDBJ whole genome shotgun (WGS) entry which is preliminary data.</text>
</comment>
<dbReference type="RefSeq" id="WP_231460799.1">
    <property type="nucleotide sequence ID" value="NZ_JAJOHW010000006.1"/>
</dbReference>
<evidence type="ECO:0000256" key="1">
    <source>
        <dbReference type="ARBA" id="ARBA00004651"/>
    </source>
</evidence>
<keyword evidence="3 6" id="KW-0812">Transmembrane</keyword>
<evidence type="ECO:0000259" key="7">
    <source>
        <dbReference type="PROSITE" id="PS50850"/>
    </source>
</evidence>
<evidence type="ECO:0000256" key="6">
    <source>
        <dbReference type="SAM" id="Phobius"/>
    </source>
</evidence>
<sequence>MSSAPKHAAKWLPIAWFTIFLVGTDLFVISPLLPLIGRELGYQPASLAVLVSAFSLTYAIACPLQGRLAERCGARGVLLFGIAALAAANAYTALATSLAHLLASRVLAGFAAASISPMLYALAAEHAETERRASRMAQVNSGLVIALGLGAPFGLLVGDIGNWRLVFLGLASALTLMLPLNMRAWRTAGDPPPRAAQGAAAAPESLLQAWPHLLTMTAWASSVYAGYTLLATALGREHAADAGHIAALLSSFGCGAALGVLLGGKIADRIGSWPMVQAALLAMSAIFAALAWLWSAASLPVLAAGLFLLALSAYGFFPAAQAHAAQHFPRRRTTVLGMMSSALYLGITIGAAAGAQRFQHAGMPAVLCLSAVLAGLGALAARAHGRRQGRPSPRIA</sequence>
<dbReference type="InterPro" id="IPR011701">
    <property type="entry name" value="MFS"/>
</dbReference>
<feature type="transmembrane region" description="Helical" evidence="6">
    <location>
        <begin position="163"/>
        <end position="180"/>
    </location>
</feature>
<evidence type="ECO:0000256" key="2">
    <source>
        <dbReference type="ARBA" id="ARBA00022475"/>
    </source>
</evidence>
<feature type="transmembrane region" description="Helical" evidence="6">
    <location>
        <begin position="136"/>
        <end position="157"/>
    </location>
</feature>
<evidence type="ECO:0000313" key="9">
    <source>
        <dbReference type="Proteomes" id="UP001595999"/>
    </source>
</evidence>
<feature type="transmembrane region" description="Helical" evidence="6">
    <location>
        <begin position="76"/>
        <end position="94"/>
    </location>
</feature>
<evidence type="ECO:0000313" key="8">
    <source>
        <dbReference type="EMBL" id="MFC4490194.1"/>
    </source>
</evidence>
<dbReference type="InterPro" id="IPR020846">
    <property type="entry name" value="MFS_dom"/>
</dbReference>
<protein>
    <submittedName>
        <fullName evidence="8">MFS transporter</fullName>
    </submittedName>
</protein>
<feature type="transmembrane region" description="Helical" evidence="6">
    <location>
        <begin position="301"/>
        <end position="322"/>
    </location>
</feature>
<dbReference type="PANTHER" id="PTHR43124">
    <property type="entry name" value="PURINE EFFLUX PUMP PBUE"/>
    <property type="match status" value="1"/>
</dbReference>
<dbReference type="Gene3D" id="1.20.1250.20">
    <property type="entry name" value="MFS general substrate transporter like domains"/>
    <property type="match status" value="2"/>
</dbReference>
<dbReference type="SUPFAM" id="SSF103473">
    <property type="entry name" value="MFS general substrate transporter"/>
    <property type="match status" value="1"/>
</dbReference>
<dbReference type="InterPro" id="IPR050189">
    <property type="entry name" value="MFS_Efflux_Transporters"/>
</dbReference>
<feature type="domain" description="Major facilitator superfamily (MFS) profile" evidence="7">
    <location>
        <begin position="11"/>
        <end position="389"/>
    </location>
</feature>
<dbReference type="PROSITE" id="PS50850">
    <property type="entry name" value="MFS"/>
    <property type="match status" value="1"/>
</dbReference>
<keyword evidence="4 6" id="KW-1133">Transmembrane helix</keyword>
<keyword evidence="2" id="KW-1003">Cell membrane</keyword>
<proteinExistence type="predicted"/>
<accession>A0ABV8ZU54</accession>
<feature type="transmembrane region" description="Helical" evidence="6">
    <location>
        <begin position="213"/>
        <end position="233"/>
    </location>
</feature>
<feature type="transmembrane region" description="Helical" evidence="6">
    <location>
        <begin position="106"/>
        <end position="124"/>
    </location>
</feature>
<evidence type="ECO:0000256" key="4">
    <source>
        <dbReference type="ARBA" id="ARBA00022989"/>
    </source>
</evidence>
<dbReference type="Proteomes" id="UP001595999">
    <property type="component" value="Unassembled WGS sequence"/>
</dbReference>
<name>A0ABV8ZU54_9NEIS</name>
<feature type="transmembrane region" description="Helical" evidence="6">
    <location>
        <begin position="45"/>
        <end position="64"/>
    </location>
</feature>
<organism evidence="8 9">
    <name type="scientific">Chromobacterium aquaticum</name>
    <dbReference type="NCBI Taxonomy" id="467180"/>
    <lineage>
        <taxon>Bacteria</taxon>
        <taxon>Pseudomonadati</taxon>
        <taxon>Pseudomonadota</taxon>
        <taxon>Betaproteobacteria</taxon>
        <taxon>Neisseriales</taxon>
        <taxon>Chromobacteriaceae</taxon>
        <taxon>Chromobacterium</taxon>
    </lineage>
</organism>
<dbReference type="PANTHER" id="PTHR43124:SF3">
    <property type="entry name" value="CHLORAMPHENICOL EFFLUX PUMP RV0191"/>
    <property type="match status" value="1"/>
</dbReference>
<gene>
    <name evidence="8" type="ORF">ACFO0R_11220</name>
</gene>
<comment type="subcellular location">
    <subcellularLocation>
        <location evidence="1">Cell membrane</location>
        <topology evidence="1">Multi-pass membrane protein</topology>
    </subcellularLocation>
</comment>
<dbReference type="EMBL" id="JBHSEK010000006">
    <property type="protein sequence ID" value="MFC4490194.1"/>
    <property type="molecule type" value="Genomic_DNA"/>
</dbReference>
<dbReference type="InterPro" id="IPR036259">
    <property type="entry name" value="MFS_trans_sf"/>
</dbReference>
<feature type="transmembrane region" description="Helical" evidence="6">
    <location>
        <begin position="12"/>
        <end position="33"/>
    </location>
</feature>
<feature type="transmembrane region" description="Helical" evidence="6">
    <location>
        <begin position="275"/>
        <end position="295"/>
    </location>
</feature>
<keyword evidence="5 6" id="KW-0472">Membrane</keyword>